<protein>
    <submittedName>
        <fullName evidence="2">Uncharacterized protein</fullName>
    </submittedName>
</protein>
<feature type="compositionally biased region" description="Basic residues" evidence="1">
    <location>
        <begin position="1"/>
        <end position="15"/>
    </location>
</feature>
<accession>A0A9W9IZH5</accession>
<gene>
    <name evidence="2" type="ORF">N7449_010001</name>
</gene>
<sequence>MPPKPFSRKGVKKGMSHTLSPHPSSSPIRKKQKGTKSVILERANSSPPPGAPKTESSAGTQPPSEYWNQLTDIQRAPLDGATQQTGSNPYAFGAEIKTEMPSPTPASVANDANESEYSFDLSPPISSPFPSTEDDLTLCHAPTADPTDDPIFFSRNGRRDWYYLASNNNIESSATPANETTNGNGRNIKSKFANGFSLSPNQFPCTADDITLFPCPNRGLNPANSPTFSSQNGRWEWIFLPSNTDTESSPPQVKMEDIPEANPRVQRPSNSVSTTSSAADLDRFVFPYGAPDSDDDISSVPSLVENIAEQARTVKHVRLFMNTTHDKHFVPIEVPPLTGNDNWEPWLTAMRLLFRQHSVWPIVTAELQPLSPGHNLYLWYQRMCDCAIALIYANVSEAVRRTHCFMSTTREDDADVLMSHLYAHYSEPASTHPHEESELD</sequence>
<feature type="region of interest" description="Disordered" evidence="1">
    <location>
        <begin position="1"/>
        <end position="74"/>
    </location>
</feature>
<feature type="compositionally biased region" description="Polar residues" evidence="1">
    <location>
        <begin position="54"/>
        <end position="72"/>
    </location>
</feature>
<dbReference type="EMBL" id="JAPQKQ010000007">
    <property type="protein sequence ID" value="KAJ5187007.1"/>
    <property type="molecule type" value="Genomic_DNA"/>
</dbReference>
<dbReference type="Proteomes" id="UP001150942">
    <property type="component" value="Unassembled WGS sequence"/>
</dbReference>
<evidence type="ECO:0000313" key="2">
    <source>
        <dbReference type="EMBL" id="KAJ5187007.1"/>
    </source>
</evidence>
<evidence type="ECO:0000313" key="3">
    <source>
        <dbReference type="Proteomes" id="UP001150942"/>
    </source>
</evidence>
<reference evidence="2" key="1">
    <citation type="submission" date="2022-11" db="EMBL/GenBank/DDBJ databases">
        <authorList>
            <person name="Petersen C."/>
        </authorList>
    </citation>
    <scope>NUCLEOTIDE SEQUENCE</scope>
    <source>
        <strain evidence="2">IBT 20477</strain>
    </source>
</reference>
<name>A0A9W9IZH5_9EURO</name>
<dbReference type="OrthoDB" id="4367615at2759"/>
<reference evidence="2" key="2">
    <citation type="journal article" date="2023" name="IMA Fungus">
        <title>Comparative genomic study of the Penicillium genus elucidates a diverse pangenome and 15 lateral gene transfer events.</title>
        <authorList>
            <person name="Petersen C."/>
            <person name="Sorensen T."/>
            <person name="Nielsen M.R."/>
            <person name="Sondergaard T.E."/>
            <person name="Sorensen J.L."/>
            <person name="Fitzpatrick D.A."/>
            <person name="Frisvad J.C."/>
            <person name="Nielsen K.L."/>
        </authorList>
    </citation>
    <scope>NUCLEOTIDE SEQUENCE</scope>
    <source>
        <strain evidence="2">IBT 20477</strain>
    </source>
</reference>
<organism evidence="2 3">
    <name type="scientific">Penicillium cf. viridicatum</name>
    <dbReference type="NCBI Taxonomy" id="2972119"/>
    <lineage>
        <taxon>Eukaryota</taxon>
        <taxon>Fungi</taxon>
        <taxon>Dikarya</taxon>
        <taxon>Ascomycota</taxon>
        <taxon>Pezizomycotina</taxon>
        <taxon>Eurotiomycetes</taxon>
        <taxon>Eurotiomycetidae</taxon>
        <taxon>Eurotiales</taxon>
        <taxon>Aspergillaceae</taxon>
        <taxon>Penicillium</taxon>
    </lineage>
</organism>
<dbReference type="AlphaFoldDB" id="A0A9W9IZH5"/>
<proteinExistence type="predicted"/>
<comment type="caution">
    <text evidence="2">The sequence shown here is derived from an EMBL/GenBank/DDBJ whole genome shotgun (WGS) entry which is preliminary data.</text>
</comment>
<evidence type="ECO:0000256" key="1">
    <source>
        <dbReference type="SAM" id="MobiDB-lite"/>
    </source>
</evidence>
<keyword evidence="3" id="KW-1185">Reference proteome</keyword>